<dbReference type="EMBL" id="BK016101">
    <property type="protein sequence ID" value="DAF94973.1"/>
    <property type="molecule type" value="Genomic_DNA"/>
</dbReference>
<evidence type="ECO:0000313" key="2">
    <source>
        <dbReference type="EMBL" id="DAF94973.1"/>
    </source>
</evidence>
<sequence length="34" mass="3906">MHPQLQKRARGAYRASHRVLPDKLKGRGGSLRYT</sequence>
<feature type="region of interest" description="Disordered" evidence="1">
    <location>
        <begin position="1"/>
        <end position="34"/>
    </location>
</feature>
<evidence type="ECO:0000256" key="1">
    <source>
        <dbReference type="SAM" id="MobiDB-lite"/>
    </source>
</evidence>
<reference evidence="2" key="1">
    <citation type="journal article" date="2021" name="Proc. Natl. Acad. Sci. U.S.A.">
        <title>A Catalog of Tens of Thousands of Viruses from Human Metagenomes Reveals Hidden Associations with Chronic Diseases.</title>
        <authorList>
            <person name="Tisza M.J."/>
            <person name="Buck C.B."/>
        </authorList>
    </citation>
    <scope>NUCLEOTIDE SEQUENCE</scope>
    <source>
        <strain evidence="2">Ct4fI15</strain>
    </source>
</reference>
<organism evidence="2">
    <name type="scientific">Inoviridae sp. ct4fI15</name>
    <dbReference type="NCBI Taxonomy" id="2825776"/>
    <lineage>
        <taxon>Viruses</taxon>
        <taxon>Monodnaviria</taxon>
        <taxon>Loebvirae</taxon>
        <taxon>Hofneiviricota</taxon>
        <taxon>Faserviricetes</taxon>
        <taxon>Tubulavirales</taxon>
        <taxon>Inoviridae</taxon>
    </lineage>
</organism>
<feature type="compositionally biased region" description="Basic residues" evidence="1">
    <location>
        <begin position="1"/>
        <end position="17"/>
    </location>
</feature>
<accession>A0A8S5UKF0</accession>
<name>A0A8S5UKF0_9VIRU</name>
<proteinExistence type="predicted"/>
<protein>
    <submittedName>
        <fullName evidence="2">Uncharacterized protein</fullName>
    </submittedName>
</protein>